<evidence type="ECO:0000313" key="9">
    <source>
        <dbReference type="Ensembl" id="ENSDCDP00010011933.1"/>
    </source>
</evidence>
<feature type="compositionally biased region" description="Polar residues" evidence="6">
    <location>
        <begin position="544"/>
        <end position="556"/>
    </location>
</feature>
<dbReference type="CDD" id="cd08682">
    <property type="entry name" value="C2_Rab11-FIP_classI"/>
    <property type="match status" value="1"/>
</dbReference>
<feature type="compositionally biased region" description="Polar residues" evidence="6">
    <location>
        <begin position="342"/>
        <end position="353"/>
    </location>
</feature>
<feature type="region of interest" description="Disordered" evidence="6">
    <location>
        <begin position="191"/>
        <end position="210"/>
    </location>
</feature>
<dbReference type="InterPro" id="IPR000008">
    <property type="entry name" value="C2_dom"/>
</dbReference>
<feature type="compositionally biased region" description="Low complexity" evidence="6">
    <location>
        <begin position="243"/>
        <end position="253"/>
    </location>
</feature>
<feature type="compositionally biased region" description="Polar residues" evidence="6">
    <location>
        <begin position="821"/>
        <end position="837"/>
    </location>
</feature>
<feature type="compositionally biased region" description="Polar residues" evidence="6">
    <location>
        <begin position="571"/>
        <end position="585"/>
    </location>
</feature>
<proteinExistence type="predicted"/>
<dbReference type="GO" id="GO:0015031">
    <property type="term" value="P:protein transport"/>
    <property type="evidence" value="ECO:0007669"/>
    <property type="project" value="UniProtKB-KW"/>
</dbReference>
<feature type="compositionally biased region" description="Low complexity" evidence="6">
    <location>
        <begin position="586"/>
        <end position="600"/>
    </location>
</feature>
<dbReference type="Gene3D" id="2.60.40.150">
    <property type="entry name" value="C2 domain"/>
    <property type="match status" value="1"/>
</dbReference>
<dbReference type="GO" id="GO:0031267">
    <property type="term" value="F:small GTPase binding"/>
    <property type="evidence" value="ECO:0007669"/>
    <property type="project" value="InterPro"/>
</dbReference>
<feature type="compositionally biased region" description="Basic and acidic residues" evidence="6">
    <location>
        <begin position="1097"/>
        <end position="1110"/>
    </location>
</feature>
<feature type="domain" description="FIP-RBD" evidence="8">
    <location>
        <begin position="1242"/>
        <end position="1304"/>
    </location>
</feature>
<organism evidence="9 10">
    <name type="scientific">Denticeps clupeoides</name>
    <name type="common">denticle herring</name>
    <dbReference type="NCBI Taxonomy" id="299321"/>
    <lineage>
        <taxon>Eukaryota</taxon>
        <taxon>Metazoa</taxon>
        <taxon>Chordata</taxon>
        <taxon>Craniata</taxon>
        <taxon>Vertebrata</taxon>
        <taxon>Euteleostomi</taxon>
        <taxon>Actinopterygii</taxon>
        <taxon>Neopterygii</taxon>
        <taxon>Teleostei</taxon>
        <taxon>Clupei</taxon>
        <taxon>Clupeiformes</taxon>
        <taxon>Denticipitoidei</taxon>
        <taxon>Denticipitidae</taxon>
        <taxon>Denticeps</taxon>
    </lineage>
</organism>
<comment type="subcellular location">
    <subcellularLocation>
        <location evidence="1">Recycling endosome</location>
    </subcellularLocation>
</comment>
<keyword evidence="5" id="KW-0653">Protein transport</keyword>
<evidence type="ECO:0000256" key="1">
    <source>
        <dbReference type="ARBA" id="ARBA00004172"/>
    </source>
</evidence>
<feature type="region of interest" description="Disordered" evidence="6">
    <location>
        <begin position="310"/>
        <end position="600"/>
    </location>
</feature>
<keyword evidence="10" id="KW-1185">Reference proteome</keyword>
<feature type="region of interest" description="Disordered" evidence="6">
    <location>
        <begin position="750"/>
        <end position="784"/>
    </location>
</feature>
<feature type="compositionally biased region" description="Polar residues" evidence="6">
    <location>
        <begin position="622"/>
        <end position="643"/>
    </location>
</feature>
<feature type="region of interest" description="Disordered" evidence="6">
    <location>
        <begin position="613"/>
        <end position="715"/>
    </location>
</feature>
<dbReference type="InterPro" id="IPR019018">
    <property type="entry name" value="Rab-bd_FIP-RBD"/>
</dbReference>
<dbReference type="InterPro" id="IPR037789">
    <property type="entry name" value="FIP_classI"/>
</dbReference>
<feature type="compositionally biased region" description="Low complexity" evidence="6">
    <location>
        <begin position="1217"/>
        <end position="1228"/>
    </location>
</feature>
<evidence type="ECO:0000256" key="3">
    <source>
        <dbReference type="ARBA" id="ARBA00022553"/>
    </source>
</evidence>
<feature type="domain" description="C2" evidence="7">
    <location>
        <begin position="1"/>
        <end position="119"/>
    </location>
</feature>
<feature type="compositionally biased region" description="Basic and acidic residues" evidence="6">
    <location>
        <begin position="1062"/>
        <end position="1075"/>
    </location>
</feature>
<feature type="compositionally biased region" description="Basic and acidic residues" evidence="6">
    <location>
        <begin position="1022"/>
        <end position="1039"/>
    </location>
</feature>
<evidence type="ECO:0008006" key="11">
    <source>
        <dbReference type="Google" id="ProtNLM"/>
    </source>
</evidence>
<dbReference type="SUPFAM" id="SSF144270">
    <property type="entry name" value="Eferin C-derminal domain-like"/>
    <property type="match status" value="1"/>
</dbReference>
<feature type="region of interest" description="Disordered" evidence="6">
    <location>
        <begin position="802"/>
        <end position="948"/>
    </location>
</feature>
<feature type="compositionally biased region" description="Low complexity" evidence="6">
    <location>
        <begin position="922"/>
        <end position="936"/>
    </location>
</feature>
<feature type="compositionally biased region" description="Basic and acidic residues" evidence="6">
    <location>
        <begin position="938"/>
        <end position="948"/>
    </location>
</feature>
<keyword evidence="2" id="KW-0813">Transport</keyword>
<feature type="region of interest" description="Disordered" evidence="6">
    <location>
        <begin position="1196"/>
        <end position="1228"/>
    </location>
</feature>
<feature type="compositionally biased region" description="Basic and acidic residues" evidence="6">
    <location>
        <begin position="485"/>
        <end position="497"/>
    </location>
</feature>
<gene>
    <name evidence="9" type="primary">RAB11FIP1</name>
</gene>
<feature type="compositionally biased region" description="Polar residues" evidence="6">
    <location>
        <begin position="659"/>
        <end position="672"/>
    </location>
</feature>
<evidence type="ECO:0000256" key="2">
    <source>
        <dbReference type="ARBA" id="ARBA00022448"/>
    </source>
</evidence>
<evidence type="ECO:0000313" key="10">
    <source>
        <dbReference type="Proteomes" id="UP000694580"/>
    </source>
</evidence>
<feature type="region of interest" description="Disordered" evidence="6">
    <location>
        <begin position="221"/>
        <end position="256"/>
    </location>
</feature>
<dbReference type="GO" id="GO:0055037">
    <property type="term" value="C:recycling endosome"/>
    <property type="evidence" value="ECO:0007669"/>
    <property type="project" value="UniProtKB-SubCell"/>
</dbReference>
<dbReference type="PANTHER" id="PTHR15746">
    <property type="entry name" value="RAB11-RELATED"/>
    <property type="match status" value="1"/>
</dbReference>
<dbReference type="PROSITE" id="PS50004">
    <property type="entry name" value="C2"/>
    <property type="match status" value="1"/>
</dbReference>
<feature type="region of interest" description="Disordered" evidence="6">
    <location>
        <begin position="1015"/>
        <end position="1125"/>
    </location>
</feature>
<dbReference type="Pfam" id="PF09457">
    <property type="entry name" value="RBD-FIP"/>
    <property type="match status" value="1"/>
</dbReference>
<dbReference type="GO" id="GO:0045055">
    <property type="term" value="P:regulated exocytosis"/>
    <property type="evidence" value="ECO:0007669"/>
    <property type="project" value="TreeGrafter"/>
</dbReference>
<protein>
    <recommendedName>
        <fullName evidence="11">Rab11 family-interacting protein 1-like</fullName>
    </recommendedName>
</protein>
<evidence type="ECO:0000256" key="6">
    <source>
        <dbReference type="SAM" id="MobiDB-lite"/>
    </source>
</evidence>
<dbReference type="Proteomes" id="UP000694580">
    <property type="component" value="Chromosome 11"/>
</dbReference>
<evidence type="ECO:0000256" key="5">
    <source>
        <dbReference type="ARBA" id="ARBA00022927"/>
    </source>
</evidence>
<name>A0AAY4ASY8_9TELE</name>
<feature type="compositionally biased region" description="Low complexity" evidence="6">
    <location>
        <begin position="673"/>
        <end position="682"/>
    </location>
</feature>
<keyword evidence="4" id="KW-0967">Endosome</keyword>
<dbReference type="Pfam" id="PF00168">
    <property type="entry name" value="C2"/>
    <property type="match status" value="1"/>
</dbReference>
<evidence type="ECO:0000256" key="4">
    <source>
        <dbReference type="ARBA" id="ARBA00022753"/>
    </source>
</evidence>
<dbReference type="Ensembl" id="ENSDCDT00010012511.1">
    <property type="protein sequence ID" value="ENSDCDP00010011933.1"/>
    <property type="gene ID" value="ENSDCDG00010005325.1"/>
</dbReference>
<dbReference type="InterPro" id="IPR037245">
    <property type="entry name" value="FIP-RBD_C_sf"/>
</dbReference>
<dbReference type="SMART" id="SM00239">
    <property type="entry name" value="C2"/>
    <property type="match status" value="1"/>
</dbReference>
<dbReference type="Gene3D" id="1.20.5.2440">
    <property type="match status" value="1"/>
</dbReference>
<dbReference type="PANTHER" id="PTHR15746:SF22">
    <property type="entry name" value="RAB11 FAMILY-INTERACTING PROTEIN 1"/>
    <property type="match status" value="1"/>
</dbReference>
<feature type="compositionally biased region" description="Basic and acidic residues" evidence="6">
    <location>
        <begin position="373"/>
        <end position="420"/>
    </location>
</feature>
<accession>A0AAY4ASY8</accession>
<feature type="compositionally biased region" description="Basic and acidic residues" evidence="6">
    <location>
        <begin position="766"/>
        <end position="784"/>
    </location>
</feature>
<dbReference type="GeneTree" id="ENSGT00940000165511"/>
<evidence type="ECO:0000259" key="8">
    <source>
        <dbReference type="PROSITE" id="PS51511"/>
    </source>
</evidence>
<feature type="compositionally biased region" description="Basic and acidic residues" evidence="6">
    <location>
        <begin position="852"/>
        <end position="872"/>
    </location>
</feature>
<reference evidence="9 10" key="1">
    <citation type="submission" date="2020-06" db="EMBL/GenBank/DDBJ databases">
        <authorList>
            <consortium name="Wellcome Sanger Institute Data Sharing"/>
        </authorList>
    </citation>
    <scope>NUCLEOTIDE SEQUENCE [LARGE SCALE GENOMIC DNA]</scope>
</reference>
<dbReference type="FunFam" id="2.60.40.150:FF:000070">
    <property type="entry name" value="rab11 family-interacting protein 2 isoform X1"/>
    <property type="match status" value="1"/>
</dbReference>
<feature type="compositionally biased region" description="Polar residues" evidence="6">
    <location>
        <begin position="222"/>
        <end position="242"/>
    </location>
</feature>
<dbReference type="InterPro" id="IPR035892">
    <property type="entry name" value="C2_domain_sf"/>
</dbReference>
<sequence length="1311" mass="145560">MSLADQSQQWYPTSAQVTVFQARNLRVKGKNGANDAYAIMQVAKDRFSTSVAEKTLAPVWNEEATFDLPLFHHGNAERCTLHVIVMHRALVGLDKMLGQAVVSLLELHANTSRKKTDWYKLVDKNGKADKDRGEVLLDIQFMRNNMTASMFDLSMQDKPRSRLSKLKDKVRGKKKDGFSDSASAIVPSVTQVLTDSEGEGDAQSETSVKKKSKLKTLFAPKSNLQRNISQSMSTLGTLPEKNSSLSGSRSSGLNVESPDVKKKFKFFGHKRTDSSDSKVSLGPFALLSRSKQSTAEQSNLCINGSHVYAEEPEPKSGSSLSLNSSGRGSVEDVRKQHARNASDASSDSFQALSIPSYRPEPWERSPATQQTLQKEEEEKAKMAAEKRVQDMLHRQEEQEKRRREEQQKKQAEEEMKKAAAAEEEEEEERKRREEQERKRKQEEIMFAEEERKRKEEEATRKVEEQKRQEDATVTDKLSSLFGIGRKKEEPPSHHENHPTPAPRRTLPETPHVSTNPFEEIPLNPSPPNPFIQEGPEEAQKEVLTPNSIFSSRTTKVSAVKPRLEYLEPETDLSNPASPTAPTDPQSKFSPSTLSSDSSLSSVPFDSVMFSSLHSSLAPPNVRRSSSETPQESVENLSVDTSSMSEKKRKAPIPPGYPSSAKNVQMESQNFGQSRSVSRSISSGLLDPMEDWGGKDADVTKRPPTQRPVLPLPDYESLYPKRRHGVQGQSQWDHIIAEVTQRKFDQNAELCGPEMSVDGPVSPVNRRSVDHKERSDPNIHVNQKDKEDISVVSVAKTVIKKPLLPPKVSAVPSAKQQDEDTVTQNTSRASLVAEQTSDVRVKVLPSLSAQKTDTSKPQESQDSHRISERKVLDEVEGFILPKEKPAPAPPTKPILGPIKSEVPKADKDVPTVKPRQRLSAKDSLLQTQQEQTSTTELTSEEKDSKEPAKSHFEMVALEKLEVIDCENGQTSHATHTEPDEVPSSVKTFVEFDPFPSNSLLSKDPWVIPQEKPFEDNLFAGVPKKTDQPGDQRITPEDFDKIFSSSDPADPFTEFSHSNSAKLVEQEKQAVPKKASEAMEISSKKNRAPQPPVISSTPDPEKTKKAKPDKPVVESSTDVVKLPTDEMDPKASTLADIKLDSLAVSSPFGEEASQSEEILWDASEPLRTPAGDVSLQHGVLKTPLRAWISPSEVQPFTVQSNGGGPTPIPRRPHPVKPLSSIESQPSSSLSVTKDLKSMSIFDLSEKPKVAVSGPYTQLTQEELITLVVKQQGELSKKDAKIVELEEYIDNLLVRVMEEQPNLLLMLNDAKSAY</sequence>
<dbReference type="PROSITE" id="PS51511">
    <property type="entry name" value="FIP_RBD"/>
    <property type="match status" value="1"/>
</dbReference>
<keyword evidence="3" id="KW-0597">Phosphoprotein</keyword>
<reference evidence="9" key="2">
    <citation type="submission" date="2025-08" db="UniProtKB">
        <authorList>
            <consortium name="Ensembl"/>
        </authorList>
    </citation>
    <scope>IDENTIFICATION</scope>
</reference>
<dbReference type="SUPFAM" id="SSF49562">
    <property type="entry name" value="C2 domain (Calcium/lipid-binding domain, CaLB)"/>
    <property type="match status" value="1"/>
</dbReference>
<evidence type="ECO:0000259" key="7">
    <source>
        <dbReference type="PROSITE" id="PS50004"/>
    </source>
</evidence>
<reference evidence="9" key="3">
    <citation type="submission" date="2025-09" db="UniProtKB">
        <authorList>
            <consortium name="Ensembl"/>
        </authorList>
    </citation>
    <scope>IDENTIFICATION</scope>
</reference>
<feature type="compositionally biased region" description="Low complexity" evidence="6">
    <location>
        <begin position="316"/>
        <end position="328"/>
    </location>
</feature>
<feature type="compositionally biased region" description="Basic and acidic residues" evidence="6">
    <location>
        <begin position="428"/>
        <end position="470"/>
    </location>
</feature>
<feature type="compositionally biased region" description="Basic and acidic residues" evidence="6">
    <location>
        <begin position="691"/>
        <end position="700"/>
    </location>
</feature>
<feature type="compositionally biased region" description="Basic and acidic residues" evidence="6">
    <location>
        <begin position="900"/>
        <end position="909"/>
    </location>
</feature>